<evidence type="ECO:0000313" key="1">
    <source>
        <dbReference type="EMBL" id="VDM69227.1"/>
    </source>
</evidence>
<protein>
    <submittedName>
        <fullName evidence="1">Uncharacterized protein</fullName>
    </submittedName>
</protein>
<dbReference type="Proteomes" id="UP000270094">
    <property type="component" value="Unassembled WGS sequence"/>
</dbReference>
<proteinExistence type="predicted"/>
<keyword evidence="2" id="KW-1185">Reference proteome</keyword>
<sequence length="53" mass="6175">MICQTIVSCTFIVSVDLVVSEERVWQLISSSTMMFVYFEILNSITRPRLTKCR</sequence>
<dbReference type="EMBL" id="UYYB01011497">
    <property type="protein sequence ID" value="VDM69227.1"/>
    <property type="molecule type" value="Genomic_DNA"/>
</dbReference>
<dbReference type="AlphaFoldDB" id="A0A3P7IYC1"/>
<evidence type="ECO:0000313" key="2">
    <source>
        <dbReference type="Proteomes" id="UP000270094"/>
    </source>
</evidence>
<organism evidence="1 2">
    <name type="scientific">Strongylus vulgaris</name>
    <name type="common">Blood worm</name>
    <dbReference type="NCBI Taxonomy" id="40348"/>
    <lineage>
        <taxon>Eukaryota</taxon>
        <taxon>Metazoa</taxon>
        <taxon>Ecdysozoa</taxon>
        <taxon>Nematoda</taxon>
        <taxon>Chromadorea</taxon>
        <taxon>Rhabditida</taxon>
        <taxon>Rhabditina</taxon>
        <taxon>Rhabditomorpha</taxon>
        <taxon>Strongyloidea</taxon>
        <taxon>Strongylidae</taxon>
        <taxon>Strongylus</taxon>
    </lineage>
</organism>
<accession>A0A3P7IYC1</accession>
<name>A0A3P7IYC1_STRVU</name>
<reference evidence="1 2" key="1">
    <citation type="submission" date="2018-11" db="EMBL/GenBank/DDBJ databases">
        <authorList>
            <consortium name="Pathogen Informatics"/>
        </authorList>
    </citation>
    <scope>NUCLEOTIDE SEQUENCE [LARGE SCALE GENOMIC DNA]</scope>
</reference>
<gene>
    <name evidence="1" type="ORF">SVUK_LOCUS4225</name>
</gene>